<keyword evidence="5" id="KW-0119">Carbohydrate metabolism</keyword>
<dbReference type="Pfam" id="PF02781">
    <property type="entry name" value="G6PD_C"/>
    <property type="match status" value="1"/>
</dbReference>
<evidence type="ECO:0000256" key="1">
    <source>
        <dbReference type="ARBA" id="ARBA00004921"/>
    </source>
</evidence>
<sequence length="211" mass="24662">MEKPVSLKPEHIRDEKVKLEFRFFNQFFQSKMKGWCSDNMKATRMIQQCALYTQDWKGFKFKKSRNNSRMFLAISLDVFCCNWSSDDSHRLNSIFFLIMQVKQPGLEMSTAQSELDLSYMQRYQGVVIPEAYEGLILDTIKAFTRTSCINITDVQAAWEIFTPLLHRIDKRGVQIPSVQAWKPRPCRSRSTVGEKVGYVQTHGYIWIPPTL</sequence>
<evidence type="ECO:0000256" key="3">
    <source>
        <dbReference type="ARBA" id="ARBA00022857"/>
    </source>
</evidence>
<dbReference type="GO" id="GO:0050661">
    <property type="term" value="F:NADP binding"/>
    <property type="evidence" value="ECO:0007669"/>
    <property type="project" value="InterPro"/>
</dbReference>
<organism evidence="7">
    <name type="scientific">Salvia splendens</name>
    <name type="common">Scarlet sage</name>
    <dbReference type="NCBI Taxonomy" id="180675"/>
    <lineage>
        <taxon>Eukaryota</taxon>
        <taxon>Viridiplantae</taxon>
        <taxon>Streptophyta</taxon>
        <taxon>Embryophyta</taxon>
        <taxon>Tracheophyta</taxon>
        <taxon>Spermatophyta</taxon>
        <taxon>Magnoliopsida</taxon>
        <taxon>eudicotyledons</taxon>
        <taxon>Gunneridae</taxon>
        <taxon>Pentapetalae</taxon>
        <taxon>asterids</taxon>
        <taxon>lamiids</taxon>
        <taxon>Lamiales</taxon>
        <taxon>Lamiaceae</taxon>
        <taxon>Nepetoideae</taxon>
        <taxon>Mentheae</taxon>
        <taxon>Salviinae</taxon>
        <taxon>Salvia</taxon>
        <taxon>Salvia subgen. Calosphace</taxon>
        <taxon>core Calosphace</taxon>
    </lineage>
</organism>
<evidence type="ECO:0000256" key="2">
    <source>
        <dbReference type="ARBA" id="ARBA00013019"/>
    </source>
</evidence>
<dbReference type="GO" id="GO:0004345">
    <property type="term" value="F:glucose-6-phosphate dehydrogenase activity"/>
    <property type="evidence" value="ECO:0007669"/>
    <property type="project" value="UniProtKB-EC"/>
</dbReference>
<dbReference type="InterPro" id="IPR022675">
    <property type="entry name" value="G6P_DH_C"/>
</dbReference>
<dbReference type="PANTHER" id="PTHR23429">
    <property type="entry name" value="GLUCOSE-6-PHOSPHATE 1-DEHYDROGENASE G6PD"/>
    <property type="match status" value="1"/>
</dbReference>
<dbReference type="Gene3D" id="3.30.360.10">
    <property type="entry name" value="Dihydrodipicolinate Reductase, domain 2"/>
    <property type="match status" value="1"/>
</dbReference>
<protein>
    <recommendedName>
        <fullName evidence="2">glucose-6-phosphate dehydrogenase (NADP(+))</fullName>
        <ecNumber evidence="2">1.1.1.49</ecNumber>
    </recommendedName>
</protein>
<keyword evidence="8" id="KW-1185">Reference proteome</keyword>
<feature type="domain" description="Glucose-6-phosphate dehydrogenase C-terminal" evidence="6">
    <location>
        <begin position="96"/>
        <end position="184"/>
    </location>
</feature>
<evidence type="ECO:0000313" key="7">
    <source>
        <dbReference type="EMBL" id="KAG6410184.1"/>
    </source>
</evidence>
<evidence type="ECO:0000313" key="8">
    <source>
        <dbReference type="Proteomes" id="UP000298416"/>
    </source>
</evidence>
<dbReference type="SUPFAM" id="SSF55347">
    <property type="entry name" value="Glyceraldehyde-3-phosphate dehydrogenase-like, C-terminal domain"/>
    <property type="match status" value="1"/>
</dbReference>
<dbReference type="AlphaFoldDB" id="A0A8X8XCP9"/>
<dbReference type="GO" id="GO:0005829">
    <property type="term" value="C:cytosol"/>
    <property type="evidence" value="ECO:0007669"/>
    <property type="project" value="TreeGrafter"/>
</dbReference>
<name>A0A8X8XCP9_SALSN</name>
<reference evidence="7" key="1">
    <citation type="submission" date="2018-01" db="EMBL/GenBank/DDBJ databases">
        <authorList>
            <person name="Mao J.F."/>
        </authorList>
    </citation>
    <scope>NUCLEOTIDE SEQUENCE</scope>
    <source>
        <strain evidence="7">Huo1</strain>
        <tissue evidence="7">Leaf</tissue>
    </source>
</reference>
<dbReference type="EC" id="1.1.1.49" evidence="2"/>
<dbReference type="InterPro" id="IPR001282">
    <property type="entry name" value="G6P_DH"/>
</dbReference>
<gene>
    <name evidence="7" type="ORF">SASPL_128236</name>
</gene>
<dbReference type="EMBL" id="PNBA02000010">
    <property type="protein sequence ID" value="KAG6410184.1"/>
    <property type="molecule type" value="Genomic_DNA"/>
</dbReference>
<dbReference type="PANTHER" id="PTHR23429:SF0">
    <property type="entry name" value="GLUCOSE-6-PHOSPHATE 1-DEHYDROGENASE"/>
    <property type="match status" value="1"/>
</dbReference>
<evidence type="ECO:0000256" key="4">
    <source>
        <dbReference type="ARBA" id="ARBA00023002"/>
    </source>
</evidence>
<keyword evidence="3" id="KW-0521">NADP</keyword>
<keyword evidence="4" id="KW-0560">Oxidoreductase</keyword>
<accession>A0A8X8XCP9</accession>
<evidence type="ECO:0000259" key="6">
    <source>
        <dbReference type="Pfam" id="PF02781"/>
    </source>
</evidence>
<evidence type="ECO:0000256" key="5">
    <source>
        <dbReference type="ARBA" id="ARBA00023277"/>
    </source>
</evidence>
<comment type="caution">
    <text evidence="7">The sequence shown here is derived from an EMBL/GenBank/DDBJ whole genome shotgun (WGS) entry which is preliminary data.</text>
</comment>
<proteinExistence type="predicted"/>
<dbReference type="Proteomes" id="UP000298416">
    <property type="component" value="Unassembled WGS sequence"/>
</dbReference>
<reference evidence="7" key="2">
    <citation type="submission" date="2020-08" db="EMBL/GenBank/DDBJ databases">
        <title>Plant Genome Project.</title>
        <authorList>
            <person name="Zhang R.-G."/>
        </authorList>
    </citation>
    <scope>NUCLEOTIDE SEQUENCE</scope>
    <source>
        <strain evidence="7">Huo1</strain>
        <tissue evidence="7">Leaf</tissue>
    </source>
</reference>
<dbReference type="GO" id="GO:0006006">
    <property type="term" value="P:glucose metabolic process"/>
    <property type="evidence" value="ECO:0007669"/>
    <property type="project" value="InterPro"/>
</dbReference>
<dbReference type="GO" id="GO:0009051">
    <property type="term" value="P:pentose-phosphate shunt, oxidative branch"/>
    <property type="evidence" value="ECO:0007669"/>
    <property type="project" value="TreeGrafter"/>
</dbReference>
<comment type="pathway">
    <text evidence="1">Carbohydrate degradation.</text>
</comment>